<evidence type="ECO:0000256" key="3">
    <source>
        <dbReference type="ARBA" id="ARBA00022448"/>
    </source>
</evidence>
<comment type="similarity">
    <text evidence="2">Belongs to the nucleobase:cation symporter-2 (NCS2) (TC 2.A.40) family.</text>
</comment>
<keyword evidence="3" id="KW-0813">Transport</keyword>
<keyword evidence="6 8" id="KW-1133">Transmembrane helix</keyword>
<feature type="transmembrane region" description="Helical" evidence="8">
    <location>
        <begin position="20"/>
        <end position="41"/>
    </location>
</feature>
<evidence type="ECO:0000256" key="4">
    <source>
        <dbReference type="ARBA" id="ARBA00022475"/>
    </source>
</evidence>
<feature type="transmembrane region" description="Helical" evidence="8">
    <location>
        <begin position="376"/>
        <end position="398"/>
    </location>
</feature>
<gene>
    <name evidence="9" type="ORF">ACFFGS_08460</name>
</gene>
<organism evidence="9 10">
    <name type="scientific">Lactiplantibacillus plajomi</name>
    <dbReference type="NCBI Taxonomy" id="1457217"/>
    <lineage>
        <taxon>Bacteria</taxon>
        <taxon>Bacillati</taxon>
        <taxon>Bacillota</taxon>
        <taxon>Bacilli</taxon>
        <taxon>Lactobacillales</taxon>
        <taxon>Lactobacillaceae</taxon>
        <taxon>Lactiplantibacillus</taxon>
    </lineage>
</organism>
<keyword evidence="10" id="KW-1185">Reference proteome</keyword>
<feature type="transmembrane region" description="Helical" evidence="8">
    <location>
        <begin position="72"/>
        <end position="92"/>
    </location>
</feature>
<feature type="transmembrane region" description="Helical" evidence="8">
    <location>
        <begin position="404"/>
        <end position="424"/>
    </location>
</feature>
<feature type="transmembrane region" description="Helical" evidence="8">
    <location>
        <begin position="317"/>
        <end position="338"/>
    </location>
</feature>
<feature type="transmembrane region" description="Helical" evidence="8">
    <location>
        <begin position="165"/>
        <end position="185"/>
    </location>
</feature>
<dbReference type="InterPro" id="IPR006042">
    <property type="entry name" value="Xan_ur_permease"/>
</dbReference>
<dbReference type="NCBIfam" id="TIGR03173">
    <property type="entry name" value="pbuX"/>
    <property type="match status" value="1"/>
</dbReference>
<evidence type="ECO:0000256" key="7">
    <source>
        <dbReference type="ARBA" id="ARBA00023136"/>
    </source>
</evidence>
<dbReference type="PROSITE" id="PS01116">
    <property type="entry name" value="XANTH_URACIL_PERMASE"/>
    <property type="match status" value="1"/>
</dbReference>
<feature type="transmembrane region" description="Helical" evidence="8">
    <location>
        <begin position="47"/>
        <end position="65"/>
    </location>
</feature>
<dbReference type="EMBL" id="JBHLUK010000067">
    <property type="protein sequence ID" value="MFC0424147.1"/>
    <property type="molecule type" value="Genomic_DNA"/>
</dbReference>
<evidence type="ECO:0000256" key="5">
    <source>
        <dbReference type="ARBA" id="ARBA00022692"/>
    </source>
</evidence>
<protein>
    <submittedName>
        <fullName evidence="9">Nucleobase:cation symporter-2 family protein</fullName>
    </submittedName>
</protein>
<evidence type="ECO:0000313" key="9">
    <source>
        <dbReference type="EMBL" id="MFC0424147.1"/>
    </source>
</evidence>
<dbReference type="NCBIfam" id="TIGR00801">
    <property type="entry name" value="ncs2"/>
    <property type="match status" value="1"/>
</dbReference>
<reference evidence="9 10" key="1">
    <citation type="submission" date="2024-09" db="EMBL/GenBank/DDBJ databases">
        <authorList>
            <person name="Sun Q."/>
            <person name="Mori K."/>
        </authorList>
    </citation>
    <scope>NUCLEOTIDE SEQUENCE [LARGE SCALE GENOMIC DNA]</scope>
    <source>
        <strain evidence="9 10">TBRC 4575</strain>
    </source>
</reference>
<comment type="caution">
    <text evidence="9">The sequence shown here is derived from an EMBL/GenBank/DDBJ whole genome shotgun (WGS) entry which is preliminary data.</text>
</comment>
<evidence type="ECO:0000256" key="8">
    <source>
        <dbReference type="SAM" id="Phobius"/>
    </source>
</evidence>
<dbReference type="Proteomes" id="UP001589855">
    <property type="component" value="Unassembled WGS sequence"/>
</dbReference>
<sequence length="435" mass="45552">MKEVATAPKISNVKAAILGFQHLLAMYSGDVLVPLLIGAALHFTTAQLTYLVSIDIFMCGIATFLQLKRTPLTGIGLPVVLGCAVQAVNPLIQIGKTYGLGTMYGSIIGAGIFIFLIAGLFSKIKNLFPPVVTGSLITIIGFTLIPVAFEDLGGGNAAAKDFGNLPALGIGFLTIAIIVGISVFAKGFLKSVSILIGILVGTLIAGALGMVSLKPVAEASWFHFPTLFYFGAPHFEWSSILTMILVSLTTMVESTGVFFALGDITGRKIESADLKRGYRAEGIAVILGGLFNTFPYSTFSENVGVVQLSGVKTRKPIYYSAAFLVILGLLPKIGALATVIPSPVLGGAMVVMFGIVGIQGIRMLANVDFQNNNNLLVAAVSIGLGLGVTVQTNIFQFLPAALQIMLSNGVVVGSLSAVILNLLFNHGTNQPKTNA</sequence>
<accession>A0ABV6K4N8</accession>
<evidence type="ECO:0000256" key="1">
    <source>
        <dbReference type="ARBA" id="ARBA00004651"/>
    </source>
</evidence>
<feature type="transmembrane region" description="Helical" evidence="8">
    <location>
        <begin position="127"/>
        <end position="145"/>
    </location>
</feature>
<dbReference type="NCBIfam" id="NF037981">
    <property type="entry name" value="NCS2_1"/>
    <property type="match status" value="1"/>
</dbReference>
<feature type="transmembrane region" description="Helical" evidence="8">
    <location>
        <begin position="192"/>
        <end position="217"/>
    </location>
</feature>
<feature type="transmembrane region" description="Helical" evidence="8">
    <location>
        <begin position="237"/>
        <end position="261"/>
    </location>
</feature>
<dbReference type="InterPro" id="IPR017588">
    <property type="entry name" value="UacT-like"/>
</dbReference>
<keyword evidence="5 8" id="KW-0812">Transmembrane</keyword>
<dbReference type="PANTHER" id="PTHR42810:SF4">
    <property type="entry name" value="URIC ACID TRANSPORTER UACT"/>
    <property type="match status" value="1"/>
</dbReference>
<comment type="subcellular location">
    <subcellularLocation>
        <location evidence="1">Cell membrane</location>
        <topology evidence="1">Multi-pass membrane protein</topology>
    </subcellularLocation>
</comment>
<feature type="transmembrane region" description="Helical" evidence="8">
    <location>
        <begin position="344"/>
        <end position="364"/>
    </location>
</feature>
<feature type="transmembrane region" description="Helical" evidence="8">
    <location>
        <begin position="98"/>
        <end position="120"/>
    </location>
</feature>
<evidence type="ECO:0000313" key="10">
    <source>
        <dbReference type="Proteomes" id="UP001589855"/>
    </source>
</evidence>
<dbReference type="Pfam" id="PF00860">
    <property type="entry name" value="Xan_ur_permease"/>
    <property type="match status" value="1"/>
</dbReference>
<dbReference type="InterPro" id="IPR006043">
    <property type="entry name" value="NCS2"/>
</dbReference>
<dbReference type="RefSeq" id="WP_137645255.1">
    <property type="nucleotide sequence ID" value="NZ_BAABRM010000016.1"/>
</dbReference>
<proteinExistence type="inferred from homology"/>
<evidence type="ECO:0000256" key="6">
    <source>
        <dbReference type="ARBA" id="ARBA00022989"/>
    </source>
</evidence>
<name>A0ABV6K4N8_9LACO</name>
<dbReference type="PANTHER" id="PTHR42810">
    <property type="entry name" value="PURINE PERMEASE C1399.01C-RELATED"/>
    <property type="match status" value="1"/>
</dbReference>
<keyword evidence="7 8" id="KW-0472">Membrane</keyword>
<evidence type="ECO:0000256" key="2">
    <source>
        <dbReference type="ARBA" id="ARBA00008821"/>
    </source>
</evidence>
<keyword evidence="4" id="KW-1003">Cell membrane</keyword>